<sequence length="122" mass="14271">MQTLLSIQQSEQEKAEQGDKFIYFCETLEERIKEITSDDTKLFDYVDPATGIMIKADNYNFPYYEHIGVMDLLKYPSKYVGNCRVIEHPELGSKIYPASFFTTYDKETVERAINDIKDDIFN</sequence>
<evidence type="ECO:0000313" key="2">
    <source>
        <dbReference type="Proteomes" id="UP001295684"/>
    </source>
</evidence>
<comment type="caution">
    <text evidence="1">The sequence shown here is derived from an EMBL/GenBank/DDBJ whole genome shotgun (WGS) entry which is preliminary data.</text>
</comment>
<protein>
    <submittedName>
        <fullName evidence="1">Uncharacterized protein</fullName>
    </submittedName>
</protein>
<gene>
    <name evidence="1" type="ORF">ECRASSUSDP1_LOCUS22921</name>
</gene>
<evidence type="ECO:0000313" key="1">
    <source>
        <dbReference type="EMBL" id="CAI2381465.1"/>
    </source>
</evidence>
<dbReference type="Proteomes" id="UP001295684">
    <property type="component" value="Unassembled WGS sequence"/>
</dbReference>
<organism evidence="1 2">
    <name type="scientific">Euplotes crassus</name>
    <dbReference type="NCBI Taxonomy" id="5936"/>
    <lineage>
        <taxon>Eukaryota</taxon>
        <taxon>Sar</taxon>
        <taxon>Alveolata</taxon>
        <taxon>Ciliophora</taxon>
        <taxon>Intramacronucleata</taxon>
        <taxon>Spirotrichea</taxon>
        <taxon>Hypotrichia</taxon>
        <taxon>Euplotida</taxon>
        <taxon>Euplotidae</taxon>
        <taxon>Moneuplotes</taxon>
    </lineage>
</organism>
<keyword evidence="2" id="KW-1185">Reference proteome</keyword>
<reference evidence="1" key="1">
    <citation type="submission" date="2023-07" db="EMBL/GenBank/DDBJ databases">
        <authorList>
            <consortium name="AG Swart"/>
            <person name="Singh M."/>
            <person name="Singh A."/>
            <person name="Seah K."/>
            <person name="Emmerich C."/>
        </authorList>
    </citation>
    <scope>NUCLEOTIDE SEQUENCE</scope>
    <source>
        <strain evidence="1">DP1</strain>
    </source>
</reference>
<dbReference type="AlphaFoldDB" id="A0AAD1XYL3"/>
<proteinExistence type="predicted"/>
<accession>A0AAD1XYL3</accession>
<dbReference type="EMBL" id="CAMPGE010023536">
    <property type="protein sequence ID" value="CAI2381465.1"/>
    <property type="molecule type" value="Genomic_DNA"/>
</dbReference>
<name>A0AAD1XYL3_EUPCR</name>